<name>A0A375I7M7_9BURK</name>
<dbReference type="Proteomes" id="UP000255505">
    <property type="component" value="Unassembled WGS sequence"/>
</dbReference>
<sequence>MQNEGRSANAMLTTLGHLYREVRAMSRRVHRQSVMRTRDGVGDYAGNVSAVVNAILDQGDAHYRVVCFAAAAEFGIPMHHQSERCRQAAIHTGSSAMRVVVVK</sequence>
<organism evidence="1 2">
    <name type="scientific">Cupriavidus taiwanensis</name>
    <dbReference type="NCBI Taxonomy" id="164546"/>
    <lineage>
        <taxon>Bacteria</taxon>
        <taxon>Pseudomonadati</taxon>
        <taxon>Pseudomonadota</taxon>
        <taxon>Betaproteobacteria</taxon>
        <taxon>Burkholderiales</taxon>
        <taxon>Burkholderiaceae</taxon>
        <taxon>Cupriavidus</taxon>
    </lineage>
</organism>
<evidence type="ECO:0000313" key="2">
    <source>
        <dbReference type="Proteomes" id="UP000255505"/>
    </source>
</evidence>
<dbReference type="EMBL" id="OOEF01000029">
    <property type="protein sequence ID" value="SPK70050.1"/>
    <property type="molecule type" value="Genomic_DNA"/>
</dbReference>
<reference evidence="1 2" key="1">
    <citation type="submission" date="2018-01" db="EMBL/GenBank/DDBJ databases">
        <authorList>
            <person name="Gaut B.S."/>
            <person name="Morton B.R."/>
            <person name="Clegg M.T."/>
            <person name="Duvall M.R."/>
        </authorList>
    </citation>
    <scope>NUCLEOTIDE SEQUENCE [LARGE SCALE GENOMIC DNA]</scope>
    <source>
        <strain evidence="1">Cupriavidus taiwanensis LMG 19425</strain>
    </source>
</reference>
<dbReference type="AlphaFoldDB" id="A0A375I7M7"/>
<evidence type="ECO:0000313" key="1">
    <source>
        <dbReference type="EMBL" id="SPK70050.1"/>
    </source>
</evidence>
<dbReference type="RefSeq" id="WP_147299665.1">
    <property type="nucleotide sequence ID" value="NZ_LT991977.1"/>
</dbReference>
<protein>
    <submittedName>
        <fullName evidence="1">Uncharacterized protein</fullName>
    </submittedName>
</protein>
<accession>A0A375I7M7</accession>
<gene>
    <name evidence="1" type="ORF">CT19425_U350020</name>
</gene>
<proteinExistence type="predicted"/>